<accession>A0AAE3VHH7</accession>
<reference evidence="1" key="1">
    <citation type="submission" date="2023-07" db="EMBL/GenBank/DDBJ databases">
        <title>Genomic Encyclopedia of Type Strains, Phase IV (KMG-IV): sequencing the most valuable type-strain genomes for metagenomic binning, comparative biology and taxonomic classification.</title>
        <authorList>
            <person name="Goeker M."/>
        </authorList>
    </citation>
    <scope>NUCLEOTIDE SEQUENCE</scope>
    <source>
        <strain evidence="1">DSM 24202</strain>
    </source>
</reference>
<comment type="caution">
    <text evidence="1">The sequence shown here is derived from an EMBL/GenBank/DDBJ whole genome shotgun (WGS) entry which is preliminary data.</text>
</comment>
<evidence type="ECO:0000313" key="2">
    <source>
        <dbReference type="Proteomes" id="UP001238163"/>
    </source>
</evidence>
<gene>
    <name evidence="1" type="ORF">J3R75_002613</name>
</gene>
<keyword evidence="2" id="KW-1185">Reference proteome</keyword>
<protein>
    <submittedName>
        <fullName evidence="1">Uncharacterized protein</fullName>
    </submittedName>
</protein>
<sequence>MAADCVRDAHRNGCHMSHTGPHAADKEMREQWTTPILLNRHGWEWLCG</sequence>
<dbReference type="Proteomes" id="UP001238163">
    <property type="component" value="Unassembled WGS sequence"/>
</dbReference>
<dbReference type="EMBL" id="JAUSVL010000001">
    <property type="protein sequence ID" value="MDQ0290506.1"/>
    <property type="molecule type" value="Genomic_DNA"/>
</dbReference>
<name>A0AAE3VHH7_9BACT</name>
<proteinExistence type="predicted"/>
<organism evidence="1 2">
    <name type="scientific">Oligosphaera ethanolica</name>
    <dbReference type="NCBI Taxonomy" id="760260"/>
    <lineage>
        <taxon>Bacteria</taxon>
        <taxon>Pseudomonadati</taxon>
        <taxon>Lentisphaerota</taxon>
        <taxon>Oligosphaeria</taxon>
        <taxon>Oligosphaerales</taxon>
        <taxon>Oligosphaeraceae</taxon>
        <taxon>Oligosphaera</taxon>
    </lineage>
</organism>
<evidence type="ECO:0000313" key="1">
    <source>
        <dbReference type="EMBL" id="MDQ0290506.1"/>
    </source>
</evidence>
<dbReference type="AlphaFoldDB" id="A0AAE3VHH7"/>